<evidence type="ECO:0000256" key="3">
    <source>
        <dbReference type="SAM" id="Coils"/>
    </source>
</evidence>
<dbReference type="InterPro" id="IPR002586">
    <property type="entry name" value="CobQ/CobB/MinD/ParA_Nub-bd_dom"/>
</dbReference>
<evidence type="ECO:0000313" key="5">
    <source>
        <dbReference type="EMBL" id="AHC13500.1"/>
    </source>
</evidence>
<feature type="coiled-coil region" evidence="3">
    <location>
        <begin position="350"/>
        <end position="377"/>
    </location>
</feature>
<dbReference type="AlphaFoldDB" id="V5WD32"/>
<accession>V5WD32</accession>
<dbReference type="OrthoDB" id="9773088at2"/>
<dbReference type="STRING" id="1307761.L21SP2_0054"/>
<dbReference type="GO" id="GO:0051782">
    <property type="term" value="P:negative regulation of cell division"/>
    <property type="evidence" value="ECO:0007669"/>
    <property type="project" value="TreeGrafter"/>
</dbReference>
<dbReference type="Proteomes" id="UP000018680">
    <property type="component" value="Chromosome"/>
</dbReference>
<dbReference type="InterPro" id="IPR027417">
    <property type="entry name" value="P-loop_NTPase"/>
</dbReference>
<evidence type="ECO:0000256" key="2">
    <source>
        <dbReference type="ARBA" id="ARBA00022840"/>
    </source>
</evidence>
<dbReference type="PANTHER" id="PTHR43384">
    <property type="entry name" value="SEPTUM SITE-DETERMINING PROTEIN MIND HOMOLOG, CHLOROPLASTIC-RELATED"/>
    <property type="match status" value="1"/>
</dbReference>
<dbReference type="PATRIC" id="fig|1307761.3.peg.54"/>
<gene>
    <name evidence="5" type="ORF">L21SP2_0054</name>
</gene>
<dbReference type="eggNOG" id="COG0455">
    <property type="taxonomic scope" value="Bacteria"/>
</dbReference>
<dbReference type="RefSeq" id="WP_024266433.1">
    <property type="nucleotide sequence ID" value="NC_023035.1"/>
</dbReference>
<evidence type="ECO:0000313" key="6">
    <source>
        <dbReference type="Proteomes" id="UP000018680"/>
    </source>
</evidence>
<dbReference type="GO" id="GO:0005829">
    <property type="term" value="C:cytosol"/>
    <property type="evidence" value="ECO:0007669"/>
    <property type="project" value="TreeGrafter"/>
</dbReference>
<dbReference type="PANTHER" id="PTHR43384:SF4">
    <property type="entry name" value="CELLULOSE BIOSYNTHESIS PROTEIN BCSQ-RELATED"/>
    <property type="match status" value="1"/>
</dbReference>
<proteinExistence type="predicted"/>
<keyword evidence="6" id="KW-1185">Reference proteome</keyword>
<protein>
    <recommendedName>
        <fullName evidence="4">CobQ/CobB/MinD/ParA nucleotide binding domain-containing protein</fullName>
    </recommendedName>
</protein>
<name>V5WD32_9SPIO</name>
<dbReference type="SUPFAM" id="SSF52540">
    <property type="entry name" value="P-loop containing nucleoside triphosphate hydrolases"/>
    <property type="match status" value="1"/>
</dbReference>
<dbReference type="InterPro" id="IPR050625">
    <property type="entry name" value="ParA/MinD_ATPase"/>
</dbReference>
<keyword evidence="2" id="KW-0067">ATP-binding</keyword>
<organism evidence="5 6">
    <name type="scientific">Salinispira pacifica</name>
    <dbReference type="NCBI Taxonomy" id="1307761"/>
    <lineage>
        <taxon>Bacteria</taxon>
        <taxon>Pseudomonadati</taxon>
        <taxon>Spirochaetota</taxon>
        <taxon>Spirochaetia</taxon>
        <taxon>Spirochaetales</taxon>
        <taxon>Spirochaetaceae</taxon>
        <taxon>Salinispira</taxon>
    </lineage>
</organism>
<reference evidence="5 6" key="1">
    <citation type="journal article" date="2015" name="Stand. Genomic Sci.">
        <title>Complete genome sequence and description of Salinispira pacifica gen. nov., sp. nov., a novel spirochaete isolated form a hypersaline microbial mat.</title>
        <authorList>
            <person name="Ben Hania W."/>
            <person name="Joseph M."/>
            <person name="Schumann P."/>
            <person name="Bunk B."/>
            <person name="Fiebig A."/>
            <person name="Sproer C."/>
            <person name="Klenk H.P."/>
            <person name="Fardeau M.L."/>
            <person name="Spring S."/>
        </authorList>
    </citation>
    <scope>NUCLEOTIDE SEQUENCE [LARGE SCALE GENOMIC DNA]</scope>
    <source>
        <strain evidence="5 6">L21-RPul-D2</strain>
    </source>
</reference>
<feature type="domain" description="CobQ/CobB/MinD/ParA nucleotide binding" evidence="4">
    <location>
        <begin position="6"/>
        <end position="230"/>
    </location>
</feature>
<sequence>MHIVPIASGKGGVGKSLFTANLGIALAKAGKRVILIDLDLGGSNLHLILGIRRYKLSIGHFLNNGRMKLDELLVDSGYDGLRFIPGDAEVPGLANITAAQKNRIIRQLGKLDADYVLLDLGAGTHTNTIEFFLASRHGIIVTNPTPTALVNAYLFIKSTVFHLLNKAAARNSPGERYLKSIQKDADNMQRIYIMDLLRKLQDIDPECYDTFREKTGKFLPRLVLNMLEDPKDAEKVQKLRRSIQQYLGMDMEHLGVMYRDDVQDIALSSRLPIIIYKPRSVLSQAITRIADKLLQYEDMEDEELISFDDYDDSYENAENEAQIDYESRIEYIEELLHSGTLTTGDLVETVKSQQLEINALRRENTLLKKKLIQAADQGYDV</sequence>
<dbReference type="EMBL" id="CP006939">
    <property type="protein sequence ID" value="AHC13500.1"/>
    <property type="molecule type" value="Genomic_DNA"/>
</dbReference>
<keyword evidence="1" id="KW-0547">Nucleotide-binding</keyword>
<keyword evidence="3" id="KW-0175">Coiled coil</keyword>
<dbReference type="Pfam" id="PF01656">
    <property type="entry name" value="CbiA"/>
    <property type="match status" value="1"/>
</dbReference>
<dbReference type="Gene3D" id="3.40.50.300">
    <property type="entry name" value="P-loop containing nucleotide triphosphate hydrolases"/>
    <property type="match status" value="1"/>
</dbReference>
<dbReference type="HOGENOM" id="CLU_037612_0_2_12"/>
<evidence type="ECO:0000259" key="4">
    <source>
        <dbReference type="Pfam" id="PF01656"/>
    </source>
</evidence>
<dbReference type="GO" id="GO:0009898">
    <property type="term" value="C:cytoplasmic side of plasma membrane"/>
    <property type="evidence" value="ECO:0007669"/>
    <property type="project" value="TreeGrafter"/>
</dbReference>
<dbReference type="KEGG" id="slr:L21SP2_0054"/>
<evidence type="ECO:0000256" key="1">
    <source>
        <dbReference type="ARBA" id="ARBA00022741"/>
    </source>
</evidence>
<dbReference type="GO" id="GO:0016887">
    <property type="term" value="F:ATP hydrolysis activity"/>
    <property type="evidence" value="ECO:0007669"/>
    <property type="project" value="TreeGrafter"/>
</dbReference>
<dbReference type="GO" id="GO:0005524">
    <property type="term" value="F:ATP binding"/>
    <property type="evidence" value="ECO:0007669"/>
    <property type="project" value="UniProtKB-KW"/>
</dbReference>